<evidence type="ECO:0000256" key="1">
    <source>
        <dbReference type="ARBA" id="ARBA00023122"/>
    </source>
</evidence>
<keyword evidence="1" id="KW-0129">CBS domain</keyword>
<evidence type="ECO:0000313" key="2">
    <source>
        <dbReference type="EMBL" id="TFB84655.1"/>
    </source>
</evidence>
<reference evidence="2 3" key="1">
    <citation type="submission" date="2019-03" db="EMBL/GenBank/DDBJ databases">
        <title>Genomics of glacier-inhabiting Cryobacterium strains.</title>
        <authorList>
            <person name="Liu Q."/>
            <person name="Xin Y.-H."/>
        </authorList>
    </citation>
    <scope>NUCLEOTIDE SEQUENCE [LARGE SCALE GENOMIC DNA]</scope>
    <source>
        <strain evidence="2 3">Hh15</strain>
    </source>
</reference>
<sequence length="276" mass="29587">MPSSNRPVPADISSISSSIQARHLQFPMAHAITAAPGDSANDVGALLAAWQFDACPVLEDGHVVGIFQREEGPLSTTVQDSMCNITARNLTAADTPLESLVEDLGTHALIFVLEGRKITGFVTPADLGSAAARTYFYLKLSALEVAAADYLRQRYPHQEDALSALSNGRRSKAQELVASLLADDAFIDIVASLSLQDLVSVLGKDEPFRARIRESGIGWDSLSHGLTGFRNDIMHPSRPFGGATRKGAQGLSKKLRGLTTLTEALISLRQLNVLLP</sequence>
<dbReference type="EMBL" id="SOFF01000044">
    <property type="protein sequence ID" value="TFB84655.1"/>
    <property type="molecule type" value="Genomic_DNA"/>
</dbReference>
<dbReference type="AlphaFoldDB" id="A0A5F0D1R1"/>
<evidence type="ECO:0000313" key="3">
    <source>
        <dbReference type="Proteomes" id="UP000297654"/>
    </source>
</evidence>
<name>A0A5F0D1R1_9MICO</name>
<proteinExistence type="predicted"/>
<evidence type="ECO:0008006" key="4">
    <source>
        <dbReference type="Google" id="ProtNLM"/>
    </source>
</evidence>
<dbReference type="OrthoDB" id="5194245at2"/>
<dbReference type="InterPro" id="IPR013785">
    <property type="entry name" value="Aldolase_TIM"/>
</dbReference>
<comment type="caution">
    <text evidence="2">The sequence shown here is derived from an EMBL/GenBank/DDBJ whole genome shotgun (WGS) entry which is preliminary data.</text>
</comment>
<dbReference type="RefSeq" id="WP_134450445.1">
    <property type="nucleotide sequence ID" value="NZ_FOCN01000008.1"/>
</dbReference>
<dbReference type="Proteomes" id="UP000297654">
    <property type="component" value="Unassembled WGS sequence"/>
</dbReference>
<dbReference type="Gene3D" id="3.20.20.70">
    <property type="entry name" value="Aldolase class I"/>
    <property type="match status" value="1"/>
</dbReference>
<dbReference type="SUPFAM" id="SSF54631">
    <property type="entry name" value="CBS-domain pair"/>
    <property type="match status" value="1"/>
</dbReference>
<gene>
    <name evidence="2" type="ORF">E3O10_16190</name>
</gene>
<organism evidence="2 3">
    <name type="scientific">Cryobacterium luteum</name>
    <dbReference type="NCBI Taxonomy" id="1424661"/>
    <lineage>
        <taxon>Bacteria</taxon>
        <taxon>Bacillati</taxon>
        <taxon>Actinomycetota</taxon>
        <taxon>Actinomycetes</taxon>
        <taxon>Micrococcales</taxon>
        <taxon>Microbacteriaceae</taxon>
        <taxon>Cryobacterium</taxon>
    </lineage>
</organism>
<keyword evidence="3" id="KW-1185">Reference proteome</keyword>
<protein>
    <recommendedName>
        <fullName evidence="4">CBS domain-containing protein</fullName>
    </recommendedName>
</protein>
<accession>A0A5F0D1R1</accession>
<dbReference type="InterPro" id="IPR046342">
    <property type="entry name" value="CBS_dom_sf"/>
</dbReference>